<accession>A0A6B2L3V5</accession>
<dbReference type="InterPro" id="IPR017927">
    <property type="entry name" value="FAD-bd_FR_type"/>
</dbReference>
<evidence type="ECO:0000256" key="1">
    <source>
        <dbReference type="ARBA" id="ARBA00001974"/>
    </source>
</evidence>
<protein>
    <recommendedName>
        <fullName evidence="6">FAD-binding FR-type domain-containing protein</fullName>
    </recommendedName>
</protein>
<reference evidence="7" key="1">
    <citation type="journal article" date="2020" name="J. Eukaryot. Microbiol.">
        <title>De novo Sequencing, Assembly and Annotation of the Transcriptome for the Free-Living Testate Amoeba Arcella intermedia.</title>
        <authorList>
            <person name="Ribeiro G.M."/>
            <person name="Porfirio-Sousa A.L."/>
            <person name="Maurer-Alcala X.X."/>
            <person name="Katz L.A."/>
            <person name="Lahr D.J.G."/>
        </authorList>
    </citation>
    <scope>NUCLEOTIDE SEQUENCE</scope>
</reference>
<evidence type="ECO:0000313" key="7">
    <source>
        <dbReference type="EMBL" id="NDV31629.1"/>
    </source>
</evidence>
<proteinExistence type="predicted"/>
<evidence type="ECO:0000256" key="2">
    <source>
        <dbReference type="ARBA" id="ARBA00022630"/>
    </source>
</evidence>
<feature type="region of interest" description="Disordered" evidence="5">
    <location>
        <begin position="1"/>
        <end position="20"/>
    </location>
</feature>
<dbReference type="PANTHER" id="PTHR19384:SF10">
    <property type="entry name" value="NADPH-DEPENDENT DIFLAVIN OXIDOREDUCTASE 1"/>
    <property type="match status" value="1"/>
</dbReference>
<dbReference type="GO" id="GO:0010181">
    <property type="term" value="F:FMN binding"/>
    <property type="evidence" value="ECO:0007669"/>
    <property type="project" value="TreeGrafter"/>
</dbReference>
<dbReference type="Gene3D" id="1.20.990.10">
    <property type="entry name" value="NADPH-cytochrome p450 Reductase, Chain A, domain 3"/>
    <property type="match status" value="1"/>
</dbReference>
<dbReference type="InterPro" id="IPR017938">
    <property type="entry name" value="Riboflavin_synthase-like_b-brl"/>
</dbReference>
<dbReference type="SUPFAM" id="SSF52343">
    <property type="entry name" value="Ferredoxin reductase-like, C-terminal NADP-linked domain"/>
    <property type="match status" value="1"/>
</dbReference>
<dbReference type="InterPro" id="IPR001433">
    <property type="entry name" value="OxRdtase_FAD/NAD-bd"/>
</dbReference>
<dbReference type="GO" id="GO:0005829">
    <property type="term" value="C:cytosol"/>
    <property type="evidence" value="ECO:0007669"/>
    <property type="project" value="TreeGrafter"/>
</dbReference>
<dbReference type="FunFam" id="3.40.50.80:FF:000032">
    <property type="entry name" value="NADPH-dependent diflavin oxidoreductase 1"/>
    <property type="match status" value="1"/>
</dbReference>
<dbReference type="Pfam" id="PF00175">
    <property type="entry name" value="NAD_binding_1"/>
    <property type="match status" value="1"/>
</dbReference>
<keyword evidence="2" id="KW-0285">Flavoprotein</keyword>
<dbReference type="Gene3D" id="3.40.50.80">
    <property type="entry name" value="Nucleotide-binding domain of ferredoxin-NADP reductase (FNR) module"/>
    <property type="match status" value="1"/>
</dbReference>
<dbReference type="Pfam" id="PF00667">
    <property type="entry name" value="FAD_binding_1"/>
    <property type="match status" value="1"/>
</dbReference>
<dbReference type="InterPro" id="IPR039261">
    <property type="entry name" value="FNR_nucleotide-bd"/>
</dbReference>
<comment type="cofactor">
    <cofactor evidence="1">
        <name>FAD</name>
        <dbReference type="ChEBI" id="CHEBI:57692"/>
    </cofactor>
</comment>
<keyword evidence="3" id="KW-0274">FAD</keyword>
<dbReference type="PRINTS" id="PR00371">
    <property type="entry name" value="FPNCR"/>
</dbReference>
<dbReference type="InterPro" id="IPR003097">
    <property type="entry name" value="CysJ-like_FAD-binding"/>
</dbReference>
<evidence type="ECO:0000256" key="4">
    <source>
        <dbReference type="ARBA" id="ARBA00023002"/>
    </source>
</evidence>
<keyword evidence="4" id="KW-0560">Oxidoreductase</keyword>
<dbReference type="EMBL" id="GIBP01002660">
    <property type="protein sequence ID" value="NDV31629.1"/>
    <property type="molecule type" value="Transcribed_RNA"/>
</dbReference>
<sequence>MTLWPLPPGKQIQPKDVQPPPRFTIRYGSGESERLSQMENGVGKGDLYDERNPYVSVMKSNERITAKDWVQDVRHCVFDIQNSGISYSPGDIVYIMPKNPKKAVQVFLNLLSLDGEKVIHSIEPLNTADPVPSVKFPIKISDLFTNYLDFLGTPRRYFYELLSFFATEEREKERLKHFSSREGFESLYEYNFQAKRSFVDVFSDFPSCKPPLEYLLDLIPPLNPRPFSISSAQKCHPSEIHVTMLVVSYTSPINRIKKGLCSNWLANMKPEEAPKVELWVKKGPTSLPPDSDNTPIIMIGPGTGCAIFRAYVEYNYYLHLNGKPTRKMMFLFGCRKRNSDFFYEEEWNKYVSMGVISHFAVAFSRDQDKKNYVTHKMNELSSEIWNYLQQNCIIYISGKSGNMPRDVKRELTNIISQHAQLDTQQAENYIANLIKQNRYLTETWL</sequence>
<evidence type="ECO:0000259" key="6">
    <source>
        <dbReference type="PROSITE" id="PS51384"/>
    </source>
</evidence>
<dbReference type="PROSITE" id="PS51384">
    <property type="entry name" value="FAD_FR"/>
    <property type="match status" value="1"/>
</dbReference>
<dbReference type="GO" id="GO:0050660">
    <property type="term" value="F:flavin adenine dinucleotide binding"/>
    <property type="evidence" value="ECO:0007669"/>
    <property type="project" value="TreeGrafter"/>
</dbReference>
<dbReference type="GO" id="GO:0016491">
    <property type="term" value="F:oxidoreductase activity"/>
    <property type="evidence" value="ECO:0007669"/>
    <property type="project" value="UniProtKB-KW"/>
</dbReference>
<dbReference type="SUPFAM" id="SSF63380">
    <property type="entry name" value="Riboflavin synthase domain-like"/>
    <property type="match status" value="1"/>
</dbReference>
<evidence type="ECO:0000256" key="3">
    <source>
        <dbReference type="ARBA" id="ARBA00022827"/>
    </source>
</evidence>
<dbReference type="PANTHER" id="PTHR19384">
    <property type="entry name" value="NITRIC OXIDE SYNTHASE-RELATED"/>
    <property type="match status" value="1"/>
</dbReference>
<feature type="domain" description="FAD-binding FR-type" evidence="6">
    <location>
        <begin position="51"/>
        <end position="288"/>
    </location>
</feature>
<dbReference type="AlphaFoldDB" id="A0A6B2L3V5"/>
<evidence type="ECO:0000256" key="5">
    <source>
        <dbReference type="SAM" id="MobiDB-lite"/>
    </source>
</evidence>
<name>A0A6B2L3V5_9EUKA</name>
<organism evidence="7">
    <name type="scientific">Arcella intermedia</name>
    <dbReference type="NCBI Taxonomy" id="1963864"/>
    <lineage>
        <taxon>Eukaryota</taxon>
        <taxon>Amoebozoa</taxon>
        <taxon>Tubulinea</taxon>
        <taxon>Elardia</taxon>
        <taxon>Arcellinida</taxon>
        <taxon>Sphaerothecina</taxon>
        <taxon>Arcellidae</taxon>
        <taxon>Arcella</taxon>
    </lineage>
</organism>
<dbReference type="Gene3D" id="2.40.30.10">
    <property type="entry name" value="Translation factors"/>
    <property type="match status" value="1"/>
</dbReference>
<dbReference type="InterPro" id="IPR001709">
    <property type="entry name" value="Flavoprot_Pyr_Nucl_cyt_Rdtase"/>
</dbReference>
<dbReference type="InterPro" id="IPR023173">
    <property type="entry name" value="NADPH_Cyt_P450_Rdtase_alpha"/>
</dbReference>